<dbReference type="Proteomes" id="UP000538929">
    <property type="component" value="Unassembled WGS sequence"/>
</dbReference>
<dbReference type="InterPro" id="IPR010872">
    <property type="entry name" value="MDMPI_C-term_domain"/>
</dbReference>
<dbReference type="EMBL" id="VKHT01000787">
    <property type="protein sequence ID" value="MBB0246227.1"/>
    <property type="molecule type" value="Genomic_DNA"/>
</dbReference>
<dbReference type="Pfam" id="PF07398">
    <property type="entry name" value="MDMPI_C"/>
    <property type="match status" value="1"/>
</dbReference>
<dbReference type="NCBIfam" id="TIGR03083">
    <property type="entry name" value="maleylpyruvate isomerase family mycothiol-dependent enzyme"/>
    <property type="match status" value="1"/>
</dbReference>
<dbReference type="InterPro" id="IPR024344">
    <property type="entry name" value="MDMPI_metal-binding"/>
</dbReference>
<accession>A0A7W3TG93</accession>
<evidence type="ECO:0000259" key="3">
    <source>
        <dbReference type="Pfam" id="PF11716"/>
    </source>
</evidence>
<dbReference type="GO" id="GO:0005886">
    <property type="term" value="C:plasma membrane"/>
    <property type="evidence" value="ECO:0007669"/>
    <property type="project" value="TreeGrafter"/>
</dbReference>
<dbReference type="PANTHER" id="PTHR40758:SF1">
    <property type="entry name" value="CONSERVED PROTEIN"/>
    <property type="match status" value="1"/>
</dbReference>
<gene>
    <name evidence="4" type="ORF">FNQ90_19470</name>
</gene>
<name>A0A7W3TG93_9ACTN</name>
<feature type="region of interest" description="Disordered" evidence="1">
    <location>
        <begin position="240"/>
        <end position="269"/>
    </location>
</feature>
<sequence>MDIRLRDTDTLIDILAEEGEALRTAAALAGPDATVPTCPGWRVRELVRHQGRVHRWAHGLIAGEAPVAGGSSVVPAPAPDEEPGEWYDAGLRDLVARLRALDPAAELWTFLPGSPSARHFWARRQAHETTVHRVDAELAAGRRPSPVGAAPALDGIDELLTGFHAGNRSRARSEKPVTLGLRVSDVPGAEWTVRLSTEPPGVIGPDTEDDTSGAGEVDCLVTGPASRLFLLLWNRDTVDGPETAPDPAGPLTLEGDAGPARLWRDTGGV</sequence>
<dbReference type="AlphaFoldDB" id="A0A7W3TG93"/>
<dbReference type="InterPro" id="IPR017517">
    <property type="entry name" value="Maleyloyr_isom"/>
</dbReference>
<keyword evidence="5" id="KW-1185">Reference proteome</keyword>
<dbReference type="RefSeq" id="WP_182607593.1">
    <property type="nucleotide sequence ID" value="NZ_VKHT01000787.1"/>
</dbReference>
<dbReference type="GO" id="GO:0016853">
    <property type="term" value="F:isomerase activity"/>
    <property type="evidence" value="ECO:0007669"/>
    <property type="project" value="UniProtKB-KW"/>
</dbReference>
<dbReference type="PANTHER" id="PTHR40758">
    <property type="entry name" value="CONSERVED PROTEIN"/>
    <property type="match status" value="1"/>
</dbReference>
<keyword evidence="4" id="KW-0670">Pyruvate</keyword>
<evidence type="ECO:0000313" key="4">
    <source>
        <dbReference type="EMBL" id="MBB0246227.1"/>
    </source>
</evidence>
<feature type="domain" description="MDMPI C-terminal" evidence="2">
    <location>
        <begin position="151"/>
        <end position="250"/>
    </location>
</feature>
<dbReference type="InterPro" id="IPR034660">
    <property type="entry name" value="DinB/YfiT-like"/>
</dbReference>
<dbReference type="GO" id="GO:0046872">
    <property type="term" value="F:metal ion binding"/>
    <property type="evidence" value="ECO:0007669"/>
    <property type="project" value="InterPro"/>
</dbReference>
<dbReference type="Pfam" id="PF11716">
    <property type="entry name" value="MDMPI_N"/>
    <property type="match status" value="1"/>
</dbReference>
<reference evidence="5" key="1">
    <citation type="submission" date="2019-10" db="EMBL/GenBank/DDBJ databases">
        <title>Streptomyces sp. nov., a novel actinobacterium isolated from alkaline environment.</title>
        <authorList>
            <person name="Golinska P."/>
        </authorList>
    </citation>
    <scope>NUCLEOTIDE SEQUENCE [LARGE SCALE GENOMIC DNA]</scope>
    <source>
        <strain evidence="5">DSM 42118</strain>
    </source>
</reference>
<proteinExistence type="predicted"/>
<evidence type="ECO:0000313" key="5">
    <source>
        <dbReference type="Proteomes" id="UP000538929"/>
    </source>
</evidence>
<organism evidence="4 5">
    <name type="scientific">Streptomyces alkaliphilus</name>
    <dbReference type="NCBI Taxonomy" id="1472722"/>
    <lineage>
        <taxon>Bacteria</taxon>
        <taxon>Bacillati</taxon>
        <taxon>Actinomycetota</taxon>
        <taxon>Actinomycetes</taxon>
        <taxon>Kitasatosporales</taxon>
        <taxon>Streptomycetaceae</taxon>
        <taxon>Streptomyces</taxon>
    </lineage>
</organism>
<evidence type="ECO:0000256" key="1">
    <source>
        <dbReference type="SAM" id="MobiDB-lite"/>
    </source>
</evidence>
<evidence type="ECO:0000259" key="2">
    <source>
        <dbReference type="Pfam" id="PF07398"/>
    </source>
</evidence>
<keyword evidence="4" id="KW-0413">Isomerase</keyword>
<protein>
    <submittedName>
        <fullName evidence="4">Maleylpyruvate isomerase family mycothiol-dependent enzyme</fullName>
    </submittedName>
</protein>
<comment type="caution">
    <text evidence="4">The sequence shown here is derived from an EMBL/GenBank/DDBJ whole genome shotgun (WGS) entry which is preliminary data.</text>
</comment>
<feature type="domain" description="Mycothiol-dependent maleylpyruvate isomerase metal-binding" evidence="3">
    <location>
        <begin position="16"/>
        <end position="136"/>
    </location>
</feature>
<dbReference type="SUPFAM" id="SSF109854">
    <property type="entry name" value="DinB/YfiT-like putative metalloenzymes"/>
    <property type="match status" value="1"/>
</dbReference>